<feature type="region of interest" description="Disordered" evidence="1">
    <location>
        <begin position="1"/>
        <end position="44"/>
    </location>
</feature>
<dbReference type="Proteomes" id="UP000828251">
    <property type="component" value="Unassembled WGS sequence"/>
</dbReference>
<dbReference type="AlphaFoldDB" id="A0A9D3UWB3"/>
<comment type="caution">
    <text evidence="2">The sequence shown here is derived from an EMBL/GenBank/DDBJ whole genome shotgun (WGS) entry which is preliminary data.</text>
</comment>
<evidence type="ECO:0000313" key="3">
    <source>
        <dbReference type="Proteomes" id="UP000828251"/>
    </source>
</evidence>
<proteinExistence type="predicted"/>
<name>A0A9D3UWB3_9ROSI</name>
<sequence length="111" mass="12633">MKSTMANLWHPVRGVQIQDLGEKREENDSQFEGDGSSSQSSTRKVWEDFTKGMSGRIVDPILRFNLEGGSSTNDLQSVNLNMDHVMEDGILIREEGKKRARTMMEEISERD</sequence>
<protein>
    <submittedName>
        <fullName evidence="2">Uncharacterized protein</fullName>
    </submittedName>
</protein>
<accession>A0A9D3UWB3</accession>
<reference evidence="2 3" key="1">
    <citation type="journal article" date="2021" name="Plant Biotechnol. J.">
        <title>Multi-omics assisted identification of the key and species-specific regulatory components of drought-tolerant mechanisms in Gossypium stocksii.</title>
        <authorList>
            <person name="Yu D."/>
            <person name="Ke L."/>
            <person name="Zhang D."/>
            <person name="Wu Y."/>
            <person name="Sun Y."/>
            <person name="Mei J."/>
            <person name="Sun J."/>
            <person name="Sun Y."/>
        </authorList>
    </citation>
    <scope>NUCLEOTIDE SEQUENCE [LARGE SCALE GENOMIC DNA]</scope>
    <source>
        <strain evidence="3">cv. E1</strain>
        <tissue evidence="2">Leaf</tissue>
    </source>
</reference>
<evidence type="ECO:0000313" key="2">
    <source>
        <dbReference type="EMBL" id="KAH1063493.1"/>
    </source>
</evidence>
<gene>
    <name evidence="2" type="ORF">J1N35_028480</name>
</gene>
<keyword evidence="3" id="KW-1185">Reference proteome</keyword>
<organism evidence="2 3">
    <name type="scientific">Gossypium stocksii</name>
    <dbReference type="NCBI Taxonomy" id="47602"/>
    <lineage>
        <taxon>Eukaryota</taxon>
        <taxon>Viridiplantae</taxon>
        <taxon>Streptophyta</taxon>
        <taxon>Embryophyta</taxon>
        <taxon>Tracheophyta</taxon>
        <taxon>Spermatophyta</taxon>
        <taxon>Magnoliopsida</taxon>
        <taxon>eudicotyledons</taxon>
        <taxon>Gunneridae</taxon>
        <taxon>Pentapetalae</taxon>
        <taxon>rosids</taxon>
        <taxon>malvids</taxon>
        <taxon>Malvales</taxon>
        <taxon>Malvaceae</taxon>
        <taxon>Malvoideae</taxon>
        <taxon>Gossypium</taxon>
    </lineage>
</organism>
<dbReference type="EMBL" id="JAIQCV010000009">
    <property type="protein sequence ID" value="KAH1063493.1"/>
    <property type="molecule type" value="Genomic_DNA"/>
</dbReference>
<evidence type="ECO:0000256" key="1">
    <source>
        <dbReference type="SAM" id="MobiDB-lite"/>
    </source>
</evidence>